<evidence type="ECO:0000313" key="2">
    <source>
        <dbReference type="Proteomes" id="UP001165960"/>
    </source>
</evidence>
<comment type="caution">
    <text evidence="1">The sequence shown here is derived from an EMBL/GenBank/DDBJ whole genome shotgun (WGS) entry which is preliminary data.</text>
</comment>
<sequence length="421" mass="47086">MASNQPPAHGGPQAQYTQNQTSLALGYSGNHNSWTDRVRDLQQARYLWMMHTNCFQNDPFFAQTLTQNNPANTLINIPSFQATQAPLIPPRPPQVFHPVPEPIPAFTASSASVGLSPEPIPLELSKERAEQIFQSSLHRLQADGADFLNLQYWVDFASDCFSDEACYRHQYLSDTKDNHDFSADFDLLPSMLRMPYSCGALKIRFSLDRPSFVSQDGLHQLSYACCYIFTDYPSACVKSMSSLLVTFENDGKMLAWDFTTFDNEEMILRSKVNPPLSPDTLNTHFRPKSKRLLQRLQMMRDVATVLTLVENMDSICVDSSDDEDMPNMSALTTSSKYPTPLELSTRASLASAPRIFNQKESANGSSPHDPTPSKKLLPTDLDHPTQTPLNNFEPAIKKGRARKPKGTGAKSKKAKLSLLEN</sequence>
<proteinExistence type="predicted"/>
<reference evidence="1" key="1">
    <citation type="submission" date="2022-04" db="EMBL/GenBank/DDBJ databases">
        <title>Genome of the entomopathogenic fungus Entomophthora muscae.</title>
        <authorList>
            <person name="Elya C."/>
            <person name="Lovett B.R."/>
            <person name="Lee E."/>
            <person name="Macias A.M."/>
            <person name="Hajek A.E."/>
            <person name="De Bivort B.L."/>
            <person name="Kasson M.T."/>
            <person name="De Fine Licht H.H."/>
            <person name="Stajich J.E."/>
        </authorList>
    </citation>
    <scope>NUCLEOTIDE SEQUENCE</scope>
    <source>
        <strain evidence="1">Berkeley</strain>
    </source>
</reference>
<dbReference type="EMBL" id="QTSX02001648">
    <property type="protein sequence ID" value="KAJ9079832.1"/>
    <property type="molecule type" value="Genomic_DNA"/>
</dbReference>
<dbReference type="Proteomes" id="UP001165960">
    <property type="component" value="Unassembled WGS sequence"/>
</dbReference>
<protein>
    <submittedName>
        <fullName evidence="1">Uncharacterized protein</fullName>
    </submittedName>
</protein>
<gene>
    <name evidence="1" type="ORF">DSO57_1031551</name>
</gene>
<keyword evidence="2" id="KW-1185">Reference proteome</keyword>
<name>A0ACC2U048_9FUNG</name>
<accession>A0ACC2U048</accession>
<evidence type="ECO:0000313" key="1">
    <source>
        <dbReference type="EMBL" id="KAJ9079832.1"/>
    </source>
</evidence>
<organism evidence="1 2">
    <name type="scientific">Entomophthora muscae</name>
    <dbReference type="NCBI Taxonomy" id="34485"/>
    <lineage>
        <taxon>Eukaryota</taxon>
        <taxon>Fungi</taxon>
        <taxon>Fungi incertae sedis</taxon>
        <taxon>Zoopagomycota</taxon>
        <taxon>Entomophthoromycotina</taxon>
        <taxon>Entomophthoromycetes</taxon>
        <taxon>Entomophthorales</taxon>
        <taxon>Entomophthoraceae</taxon>
        <taxon>Entomophthora</taxon>
    </lineage>
</organism>